<comment type="caution">
    <text evidence="10">The sequence shown here is derived from an EMBL/GenBank/DDBJ whole genome shotgun (WGS) entry which is preliminary data.</text>
</comment>
<feature type="chain" id="PRO_5040163614" description="Heme haloperoxidase family profile domain-containing protein" evidence="8">
    <location>
        <begin position="20"/>
        <end position="298"/>
    </location>
</feature>
<evidence type="ECO:0000313" key="10">
    <source>
        <dbReference type="EMBL" id="CAG8973574.1"/>
    </source>
</evidence>
<accession>A0A9N9Q3A2</accession>
<evidence type="ECO:0000313" key="11">
    <source>
        <dbReference type="Proteomes" id="UP000701801"/>
    </source>
</evidence>
<keyword evidence="4" id="KW-0479">Metal-binding</keyword>
<dbReference type="PANTHER" id="PTHR33577:SF9">
    <property type="entry name" value="PEROXIDASE STCC"/>
    <property type="match status" value="1"/>
</dbReference>
<feature type="domain" description="Heme haloperoxidase family profile" evidence="9">
    <location>
        <begin position="65"/>
        <end position="281"/>
    </location>
</feature>
<dbReference type="GO" id="GO:0004601">
    <property type="term" value="F:peroxidase activity"/>
    <property type="evidence" value="ECO:0007669"/>
    <property type="project" value="UniProtKB-KW"/>
</dbReference>
<evidence type="ECO:0000256" key="8">
    <source>
        <dbReference type="SAM" id="SignalP"/>
    </source>
</evidence>
<dbReference type="Gene3D" id="1.10.489.10">
    <property type="entry name" value="Chloroperoxidase-like"/>
    <property type="match status" value="1"/>
</dbReference>
<dbReference type="Pfam" id="PF01328">
    <property type="entry name" value="Peroxidase_2"/>
    <property type="match status" value="1"/>
</dbReference>
<keyword evidence="5" id="KW-0560">Oxidoreductase</keyword>
<dbReference type="AlphaFoldDB" id="A0A9N9Q3A2"/>
<comment type="similarity">
    <text evidence="7">Belongs to the chloroperoxidase family.</text>
</comment>
<dbReference type="SUPFAM" id="SSF47571">
    <property type="entry name" value="Cloroperoxidase"/>
    <property type="match status" value="1"/>
</dbReference>
<gene>
    <name evidence="10" type="ORF">HYALB_00008275</name>
</gene>
<evidence type="ECO:0000256" key="3">
    <source>
        <dbReference type="ARBA" id="ARBA00022617"/>
    </source>
</evidence>
<proteinExistence type="inferred from homology"/>
<evidence type="ECO:0000256" key="6">
    <source>
        <dbReference type="ARBA" id="ARBA00023004"/>
    </source>
</evidence>
<dbReference type="Proteomes" id="UP000701801">
    <property type="component" value="Unassembled WGS sequence"/>
</dbReference>
<organism evidence="10 11">
    <name type="scientific">Hymenoscyphus albidus</name>
    <dbReference type="NCBI Taxonomy" id="595503"/>
    <lineage>
        <taxon>Eukaryota</taxon>
        <taxon>Fungi</taxon>
        <taxon>Dikarya</taxon>
        <taxon>Ascomycota</taxon>
        <taxon>Pezizomycotina</taxon>
        <taxon>Leotiomycetes</taxon>
        <taxon>Helotiales</taxon>
        <taxon>Helotiaceae</taxon>
        <taxon>Hymenoscyphus</taxon>
    </lineage>
</organism>
<reference evidence="10" key="1">
    <citation type="submission" date="2021-07" db="EMBL/GenBank/DDBJ databases">
        <authorList>
            <person name="Durling M."/>
        </authorList>
    </citation>
    <scope>NUCLEOTIDE SEQUENCE</scope>
</reference>
<keyword evidence="2" id="KW-0575">Peroxidase</keyword>
<evidence type="ECO:0000256" key="5">
    <source>
        <dbReference type="ARBA" id="ARBA00023002"/>
    </source>
</evidence>
<evidence type="ECO:0000256" key="7">
    <source>
        <dbReference type="ARBA" id="ARBA00025795"/>
    </source>
</evidence>
<keyword evidence="3" id="KW-0349">Heme</keyword>
<dbReference type="InterPro" id="IPR000028">
    <property type="entry name" value="Chloroperoxidase"/>
</dbReference>
<keyword evidence="11" id="KW-1185">Reference proteome</keyword>
<protein>
    <recommendedName>
        <fullName evidence="9">Heme haloperoxidase family profile domain-containing protein</fullName>
    </recommendedName>
</protein>
<dbReference type="EMBL" id="CAJVRM010000074">
    <property type="protein sequence ID" value="CAG8973574.1"/>
    <property type="molecule type" value="Genomic_DNA"/>
</dbReference>
<evidence type="ECO:0000256" key="4">
    <source>
        <dbReference type="ARBA" id="ARBA00022723"/>
    </source>
</evidence>
<feature type="signal peptide" evidence="8">
    <location>
        <begin position="1"/>
        <end position="19"/>
    </location>
</feature>
<evidence type="ECO:0000259" key="9">
    <source>
        <dbReference type="PROSITE" id="PS51405"/>
    </source>
</evidence>
<dbReference type="OrthoDB" id="407298at2759"/>
<name>A0A9N9Q3A2_9HELO</name>
<comment type="cofactor">
    <cofactor evidence="1">
        <name>heme b</name>
        <dbReference type="ChEBI" id="CHEBI:60344"/>
    </cofactor>
</comment>
<keyword evidence="6" id="KW-0408">Iron</keyword>
<keyword evidence="8" id="KW-0732">Signal</keyword>
<dbReference type="PANTHER" id="PTHR33577">
    <property type="entry name" value="STERIGMATOCYSTIN BIOSYNTHESIS PEROXIDASE STCC-RELATED"/>
    <property type="match status" value="1"/>
</dbReference>
<dbReference type="PROSITE" id="PS51405">
    <property type="entry name" value="HEME_HALOPEROXIDASE"/>
    <property type="match status" value="1"/>
</dbReference>
<evidence type="ECO:0000256" key="1">
    <source>
        <dbReference type="ARBA" id="ARBA00001970"/>
    </source>
</evidence>
<dbReference type="InterPro" id="IPR036851">
    <property type="entry name" value="Chloroperoxidase-like_sf"/>
</dbReference>
<sequence length="298" mass="33447">MHTSTTFLAFVHLASLTAAFPSYMRRQTNNSPICPNLPTLGDNSTANNTRHADSRPEEFRIMSEEMFPFIPPGPNDLRSPCPAVNTLANHGMLPRDGRNVDLNLFTNASWLGFNMGYDTMALIALPGMRSSTTGNCNPPTVHLSDLKQRVPKLVEHEASLSRRDAFFGGAIGTLDQEQWSRTLARWEGHDIITLDVAAKELKARFDWSRENNANFTADEEEFSRLPSLLQYGLLITTFGNMETGDGNKTLIKYFIENERMPWSLGWQPTQELYFPNNQLVAGNISAIWDSLVEAEETC</sequence>
<dbReference type="GO" id="GO:0046872">
    <property type="term" value="F:metal ion binding"/>
    <property type="evidence" value="ECO:0007669"/>
    <property type="project" value="UniProtKB-KW"/>
</dbReference>
<evidence type="ECO:0000256" key="2">
    <source>
        <dbReference type="ARBA" id="ARBA00022559"/>
    </source>
</evidence>